<sequence>MTVDRLSDTGRGWHLVVTAVALLVVVSAAAPLAAAAGGTTVSLVPADTSVDVGQTTTFEVVVDSADGGVGAAEFSVTVDDPSVAEITDVTVLGSGATNTDIAADGSSVDVEYAFRDTADTGSVTIAEVTVQGVSDGSTGVSLAPASGNDDVLVFDEGGTGYDVTGTNDATLNVVGDQPAPDPANFEVSNLQAPASATQGDAIDVSATVENTGGQADTKAVEFRVDTDGDDSIADESAVASQDVQLDAGASTTVEFTDIDTSGLSTGTVTHGVATPDDTATATITIEEPPEPAPETTVSLQPSDQTVTTGQAVTYDVVVDGVDGGVGAAEFSVAVDDTSVATITSATVLGSGSSEIDVADDGSSVDVEYAFRDTADTGSVTVAEVTVQGESAGTAGLTLAPSDGNDAVLVFDESGTGYDVTDTNGASVTVEAPPEPANFAVSNLSPTDVTVTQGDVVDVSATVENTGEQTATQTVEFRVDGTALASQDVTLDPGASTTVTFEDVDTSGLDPGEYTHGVYTENDSATATLTVEDASLPPVGDFANAPSDPDDDGLYEDVNGDGAVDVVDVQALFANLESDTVQNNPENFDFNGDGTVDVVDVQKLFTEVN</sequence>
<dbReference type="Gene3D" id="2.60.40.10">
    <property type="entry name" value="Immunoglobulins"/>
    <property type="match status" value="2"/>
</dbReference>
<dbReference type="InterPro" id="IPR018247">
    <property type="entry name" value="EF_Hand_1_Ca_BS"/>
</dbReference>
<proteinExistence type="predicted"/>
<dbReference type="InterPro" id="IPR036439">
    <property type="entry name" value="Dockerin_dom_sf"/>
</dbReference>
<evidence type="ECO:0000313" key="3">
    <source>
        <dbReference type="Proteomes" id="UP000605784"/>
    </source>
</evidence>
<evidence type="ECO:0000313" key="2">
    <source>
        <dbReference type="EMBL" id="GGN94255.1"/>
    </source>
</evidence>
<name>A0A830GK53_9EURY</name>
<dbReference type="EMBL" id="BMOU01000003">
    <property type="protein sequence ID" value="GGN94255.1"/>
    <property type="molecule type" value="Genomic_DNA"/>
</dbReference>
<reference evidence="2" key="2">
    <citation type="submission" date="2020-09" db="EMBL/GenBank/DDBJ databases">
        <authorList>
            <person name="Sun Q."/>
            <person name="Ohkuma M."/>
        </authorList>
    </citation>
    <scope>NUCLEOTIDE SEQUENCE</scope>
    <source>
        <strain evidence="2">JCM 17820</strain>
    </source>
</reference>
<dbReference type="Gene3D" id="1.10.1330.10">
    <property type="entry name" value="Dockerin domain"/>
    <property type="match status" value="1"/>
</dbReference>
<dbReference type="InterPro" id="IPR002105">
    <property type="entry name" value="Dockerin_1_rpt"/>
</dbReference>
<evidence type="ECO:0000259" key="1">
    <source>
        <dbReference type="Pfam" id="PF07705"/>
    </source>
</evidence>
<dbReference type="SUPFAM" id="SSF63446">
    <property type="entry name" value="Type I dockerin domain"/>
    <property type="match status" value="1"/>
</dbReference>
<dbReference type="AlphaFoldDB" id="A0A830GK53"/>
<dbReference type="InterPro" id="IPR011635">
    <property type="entry name" value="CARDB"/>
</dbReference>
<reference evidence="2" key="1">
    <citation type="journal article" date="2014" name="Int. J. Syst. Evol. Microbiol.">
        <title>Complete genome sequence of Corynebacterium casei LMG S-19264T (=DSM 44701T), isolated from a smear-ripened cheese.</title>
        <authorList>
            <consortium name="US DOE Joint Genome Institute (JGI-PGF)"/>
            <person name="Walter F."/>
            <person name="Albersmeier A."/>
            <person name="Kalinowski J."/>
            <person name="Ruckert C."/>
        </authorList>
    </citation>
    <scope>NUCLEOTIDE SEQUENCE</scope>
    <source>
        <strain evidence="2">JCM 17820</strain>
    </source>
</reference>
<feature type="domain" description="CARDB" evidence="1">
    <location>
        <begin position="448"/>
        <end position="522"/>
    </location>
</feature>
<keyword evidence="3" id="KW-1185">Reference proteome</keyword>
<feature type="domain" description="CARDB" evidence="1">
    <location>
        <begin position="184"/>
        <end position="268"/>
    </location>
</feature>
<organism evidence="2 3">
    <name type="scientific">Haloarcula pellucida</name>
    <dbReference type="NCBI Taxonomy" id="1427151"/>
    <lineage>
        <taxon>Archaea</taxon>
        <taxon>Methanobacteriati</taxon>
        <taxon>Methanobacteriota</taxon>
        <taxon>Stenosarchaea group</taxon>
        <taxon>Halobacteria</taxon>
        <taxon>Halobacteriales</taxon>
        <taxon>Haloarculaceae</taxon>
        <taxon>Haloarcula</taxon>
    </lineage>
</organism>
<dbReference type="InterPro" id="IPR013783">
    <property type="entry name" value="Ig-like_fold"/>
</dbReference>
<accession>A0A830GK53</accession>
<dbReference type="Pfam" id="PF07705">
    <property type="entry name" value="CARDB"/>
    <property type="match status" value="2"/>
</dbReference>
<gene>
    <name evidence="2" type="ORF">GCM10009030_20470</name>
</gene>
<dbReference type="Proteomes" id="UP000605784">
    <property type="component" value="Unassembled WGS sequence"/>
</dbReference>
<dbReference type="RefSeq" id="WP_188997108.1">
    <property type="nucleotide sequence ID" value="NZ_BMOU01000003.1"/>
</dbReference>
<dbReference type="Pfam" id="PF00404">
    <property type="entry name" value="Dockerin_1"/>
    <property type="match status" value="1"/>
</dbReference>
<dbReference type="GO" id="GO:0000272">
    <property type="term" value="P:polysaccharide catabolic process"/>
    <property type="evidence" value="ECO:0007669"/>
    <property type="project" value="InterPro"/>
</dbReference>
<protein>
    <recommendedName>
        <fullName evidence="1">CARDB domain-containing protein</fullName>
    </recommendedName>
</protein>
<comment type="caution">
    <text evidence="2">The sequence shown here is derived from an EMBL/GenBank/DDBJ whole genome shotgun (WGS) entry which is preliminary data.</text>
</comment>
<dbReference type="PROSITE" id="PS00018">
    <property type="entry name" value="EF_HAND_1"/>
    <property type="match status" value="2"/>
</dbReference>
<dbReference type="GO" id="GO:0004553">
    <property type="term" value="F:hydrolase activity, hydrolyzing O-glycosyl compounds"/>
    <property type="evidence" value="ECO:0007669"/>
    <property type="project" value="InterPro"/>
</dbReference>